<evidence type="ECO:0000313" key="10">
    <source>
        <dbReference type="WBParaSite" id="SBAD_0000512901-mRNA-1"/>
    </source>
</evidence>
<keyword evidence="6 7" id="KW-0472">Membrane</keyword>
<reference evidence="8 9" key="2">
    <citation type="submission" date="2018-11" db="EMBL/GenBank/DDBJ databases">
        <authorList>
            <consortium name="Pathogen Informatics"/>
        </authorList>
    </citation>
    <scope>NUCLEOTIDE SEQUENCE [LARGE SCALE GENOMIC DNA]</scope>
</reference>
<accession>A0A183IMT3</accession>
<evidence type="ECO:0000256" key="3">
    <source>
        <dbReference type="ARBA" id="ARBA00022448"/>
    </source>
</evidence>
<dbReference type="AlphaFoldDB" id="A0A183IMT3"/>
<organism evidence="10">
    <name type="scientific">Soboliphyme baturini</name>
    <dbReference type="NCBI Taxonomy" id="241478"/>
    <lineage>
        <taxon>Eukaryota</taxon>
        <taxon>Metazoa</taxon>
        <taxon>Ecdysozoa</taxon>
        <taxon>Nematoda</taxon>
        <taxon>Enoplea</taxon>
        <taxon>Dorylaimia</taxon>
        <taxon>Dioctophymatida</taxon>
        <taxon>Dioctophymatoidea</taxon>
        <taxon>Soboliphymatidae</taxon>
        <taxon>Soboliphyme</taxon>
    </lineage>
</organism>
<keyword evidence="5 7" id="KW-1133">Transmembrane helix</keyword>
<evidence type="ECO:0000256" key="6">
    <source>
        <dbReference type="ARBA" id="ARBA00023136"/>
    </source>
</evidence>
<evidence type="ECO:0000256" key="2">
    <source>
        <dbReference type="ARBA" id="ARBA00007863"/>
    </source>
</evidence>
<evidence type="ECO:0000256" key="5">
    <source>
        <dbReference type="ARBA" id="ARBA00022989"/>
    </source>
</evidence>
<proteinExistence type="inferred from homology"/>
<feature type="transmembrane region" description="Helical" evidence="7">
    <location>
        <begin position="125"/>
        <end position="144"/>
    </location>
</feature>
<evidence type="ECO:0000256" key="7">
    <source>
        <dbReference type="SAM" id="Phobius"/>
    </source>
</evidence>
<feature type="transmembrane region" description="Helical" evidence="7">
    <location>
        <begin position="70"/>
        <end position="89"/>
    </location>
</feature>
<comment type="similarity">
    <text evidence="2">Belongs to the SLC35F solute transporter family.</text>
</comment>
<name>A0A183IMT3_9BILA</name>
<dbReference type="GO" id="GO:0022857">
    <property type="term" value="F:transmembrane transporter activity"/>
    <property type="evidence" value="ECO:0007669"/>
    <property type="project" value="InterPro"/>
</dbReference>
<evidence type="ECO:0000313" key="9">
    <source>
        <dbReference type="Proteomes" id="UP000270296"/>
    </source>
</evidence>
<keyword evidence="4 7" id="KW-0812">Transmembrane</keyword>
<protein>
    <submittedName>
        <fullName evidence="10">SLC26A/SulP transporter domain-containing protein</fullName>
    </submittedName>
</protein>
<dbReference type="PANTHER" id="PTHR13146">
    <property type="match status" value="1"/>
</dbReference>
<feature type="transmembrane region" description="Helical" evidence="7">
    <location>
        <begin position="156"/>
        <end position="181"/>
    </location>
</feature>
<evidence type="ECO:0000256" key="1">
    <source>
        <dbReference type="ARBA" id="ARBA00004141"/>
    </source>
</evidence>
<dbReference type="OrthoDB" id="29773at2759"/>
<comment type="subcellular location">
    <subcellularLocation>
        <location evidence="1">Membrane</location>
        <topology evidence="1">Multi-pass membrane protein</topology>
    </subcellularLocation>
</comment>
<keyword evidence="3" id="KW-0813">Transport</keyword>
<dbReference type="PANTHER" id="PTHR13146:SF0">
    <property type="entry name" value="SOLUTE CARRIER FAMILY 35 MEMBER F6"/>
    <property type="match status" value="1"/>
</dbReference>
<sequence length="211" mass="23855">MVEFEKRWSTYQLFLAGLMVTTGTLNTLSAKWADMMEANHAEFRHPFLQVRQEFKTALDSQTSLPRQPSLLGATIIFTGLLSVAFLGSVLRWFKWTGMFFVLCGLILVGLADLINDTPKDPNGMLSGDLLVILAQIVVAVQMVYEQKFLCKYNVYPLLAVGLEGAFGVILMIIVCVVFYFVKVPRLFTVDPEMRLENVLFALYQIEENNLI</sequence>
<dbReference type="EMBL" id="UZAM01008635">
    <property type="protein sequence ID" value="VDP05750.1"/>
    <property type="molecule type" value="Genomic_DNA"/>
</dbReference>
<dbReference type="InterPro" id="IPR037185">
    <property type="entry name" value="EmrE-like"/>
</dbReference>
<dbReference type="SUPFAM" id="SSF103481">
    <property type="entry name" value="Multidrug resistance efflux transporter EmrE"/>
    <property type="match status" value="1"/>
</dbReference>
<feature type="transmembrane region" description="Helical" evidence="7">
    <location>
        <begin position="95"/>
        <end position="113"/>
    </location>
</feature>
<dbReference type="Pfam" id="PF06027">
    <property type="entry name" value="SLC35F"/>
    <property type="match status" value="1"/>
</dbReference>
<dbReference type="Proteomes" id="UP000270296">
    <property type="component" value="Unassembled WGS sequence"/>
</dbReference>
<dbReference type="WBParaSite" id="SBAD_0000512901-mRNA-1">
    <property type="protein sequence ID" value="SBAD_0000512901-mRNA-1"/>
    <property type="gene ID" value="SBAD_0000512901"/>
</dbReference>
<evidence type="ECO:0000313" key="8">
    <source>
        <dbReference type="EMBL" id="VDP05750.1"/>
    </source>
</evidence>
<reference evidence="10" key="1">
    <citation type="submission" date="2016-06" db="UniProtKB">
        <authorList>
            <consortium name="WormBaseParasite"/>
        </authorList>
    </citation>
    <scope>IDENTIFICATION</scope>
</reference>
<dbReference type="InterPro" id="IPR009262">
    <property type="entry name" value="SLC35_F1/F2/F6"/>
</dbReference>
<dbReference type="GO" id="GO:0016020">
    <property type="term" value="C:membrane"/>
    <property type="evidence" value="ECO:0007669"/>
    <property type="project" value="UniProtKB-SubCell"/>
</dbReference>
<gene>
    <name evidence="8" type="ORF">SBAD_LOCUS4929</name>
</gene>
<keyword evidence="9" id="KW-1185">Reference proteome</keyword>
<evidence type="ECO:0000256" key="4">
    <source>
        <dbReference type="ARBA" id="ARBA00022692"/>
    </source>
</evidence>